<feature type="binding site" evidence="9">
    <location>
        <begin position="831"/>
        <end position="836"/>
    </location>
    <ligand>
        <name>ATP</name>
        <dbReference type="ChEBI" id="CHEBI:30616"/>
    </ligand>
</feature>
<dbReference type="PROSITE" id="PS51880">
    <property type="entry name" value="TGS"/>
    <property type="match status" value="1"/>
</dbReference>
<feature type="domain" description="TGS" evidence="12">
    <location>
        <begin position="1100"/>
        <end position="1183"/>
    </location>
</feature>
<dbReference type="SUPFAM" id="SSF52540">
    <property type="entry name" value="P-loop containing nucleoside triphosphate hydrolases"/>
    <property type="match status" value="1"/>
</dbReference>
<dbReference type="InterPro" id="IPR012675">
    <property type="entry name" value="Beta-grasp_dom_sf"/>
</dbReference>
<evidence type="ECO:0000313" key="14">
    <source>
        <dbReference type="Proteomes" id="UP000188354"/>
    </source>
</evidence>
<dbReference type="Gene3D" id="1.10.150.300">
    <property type="entry name" value="TGS-like domain"/>
    <property type="match status" value="1"/>
</dbReference>
<keyword evidence="8" id="KW-0460">Magnesium</keyword>
<comment type="similarity">
    <text evidence="9">Belongs to the TRAFAC class OBG-HflX-like GTPase superfamily. OBG GTPase family. YchF/OLA1 subfamily.</text>
</comment>
<dbReference type="CDD" id="cd04867">
    <property type="entry name" value="TGS_YchF_OLA1"/>
    <property type="match status" value="1"/>
</dbReference>
<dbReference type="STRING" id="3871.A0A4P1QVX8"/>
<dbReference type="GO" id="GO:0046872">
    <property type="term" value="F:metal ion binding"/>
    <property type="evidence" value="ECO:0007669"/>
    <property type="project" value="UniProtKB-KW"/>
</dbReference>
<evidence type="ECO:0000256" key="4">
    <source>
        <dbReference type="ARBA" id="ARBA00022723"/>
    </source>
</evidence>
<dbReference type="EMBL" id="CM007376">
    <property type="protein sequence ID" value="OIV95993.1"/>
    <property type="molecule type" value="Genomic_DNA"/>
</dbReference>
<evidence type="ECO:0000313" key="13">
    <source>
        <dbReference type="EMBL" id="OIV95993.1"/>
    </source>
</evidence>
<dbReference type="GO" id="GO:0009651">
    <property type="term" value="P:response to salt stress"/>
    <property type="evidence" value="ECO:0007669"/>
    <property type="project" value="UniProtKB-ARBA"/>
</dbReference>
<dbReference type="GO" id="GO:0005524">
    <property type="term" value="F:ATP binding"/>
    <property type="evidence" value="ECO:0007669"/>
    <property type="project" value="UniProtKB-UniRule"/>
</dbReference>
<dbReference type="FunFam" id="1.10.150.300:FF:000003">
    <property type="entry name" value="Obg-like ATPase 1"/>
    <property type="match status" value="1"/>
</dbReference>
<proteinExistence type="inferred from homology"/>
<dbReference type="InterPro" id="IPR023192">
    <property type="entry name" value="TGS-like_dom_sf"/>
</dbReference>
<dbReference type="CDD" id="cd01900">
    <property type="entry name" value="YchF"/>
    <property type="match status" value="1"/>
</dbReference>
<comment type="subunit">
    <text evidence="9">Monomer.</text>
</comment>
<dbReference type="PANTHER" id="PTHR33883:SF10">
    <property type="entry name" value="WPP DOMAIN-ASSOCIATED PROTEIN"/>
    <property type="match status" value="1"/>
</dbReference>
<dbReference type="InterPro" id="IPR006073">
    <property type="entry name" value="GTP-bd"/>
</dbReference>
<dbReference type="InterPro" id="IPR013029">
    <property type="entry name" value="YchF_C"/>
</dbReference>
<keyword evidence="4" id="KW-0479">Metal-binding</keyword>
<dbReference type="FunFam" id="3.10.20.30:FF:000001">
    <property type="entry name" value="Ribosome-binding ATPase YchF"/>
    <property type="match status" value="1"/>
</dbReference>
<dbReference type="AlphaFoldDB" id="A0A4P1QVX8"/>
<dbReference type="HAMAP" id="MF_00944">
    <property type="entry name" value="YchF_OLA1_ATPase"/>
    <property type="match status" value="1"/>
</dbReference>
<dbReference type="InterPro" id="IPR004095">
    <property type="entry name" value="TGS"/>
</dbReference>
<name>A0A4P1QVX8_LUPAN</name>
<dbReference type="GO" id="GO:0005829">
    <property type="term" value="C:cytosol"/>
    <property type="evidence" value="ECO:0007669"/>
    <property type="project" value="UniProtKB-SubCell"/>
</dbReference>
<evidence type="ECO:0000256" key="5">
    <source>
        <dbReference type="ARBA" id="ARBA00022741"/>
    </source>
</evidence>
<keyword evidence="14" id="KW-1185">Reference proteome</keyword>
<dbReference type="Pfam" id="PF06071">
    <property type="entry name" value="YchF-GTPase_C"/>
    <property type="match status" value="1"/>
</dbReference>
<dbReference type="GO" id="GO:1901001">
    <property type="term" value="P:negative regulation of response to salt stress"/>
    <property type="evidence" value="ECO:0007669"/>
    <property type="project" value="UniProtKB-ARBA"/>
</dbReference>
<dbReference type="PROSITE" id="PS51710">
    <property type="entry name" value="G_OBG"/>
    <property type="match status" value="1"/>
</dbReference>
<dbReference type="InterPro" id="IPR037490">
    <property type="entry name" value="WAP"/>
</dbReference>
<dbReference type="Gene3D" id="3.10.20.30">
    <property type="match status" value="1"/>
</dbReference>
<evidence type="ECO:0000256" key="6">
    <source>
        <dbReference type="ARBA" id="ARBA00022801"/>
    </source>
</evidence>
<accession>A0A4P1QVX8</accession>
<dbReference type="PRINTS" id="PR00326">
    <property type="entry name" value="GTP1OBG"/>
</dbReference>
<comment type="subcellular location">
    <subcellularLocation>
        <location evidence="2">Cytoplasm</location>
        <location evidence="2">Cytosol</location>
    </subcellularLocation>
</comment>
<feature type="coiled-coil region" evidence="10">
    <location>
        <begin position="572"/>
        <end position="690"/>
    </location>
</feature>
<keyword evidence="6 9" id="KW-0378">Hydrolase</keyword>
<reference evidence="13 14" key="1">
    <citation type="journal article" date="2017" name="Plant Biotechnol. J.">
        <title>A comprehensive draft genome sequence for lupin (Lupinus angustifolius), an emerging health food: insights into plant-microbe interactions and legume evolution.</title>
        <authorList>
            <person name="Hane J.K."/>
            <person name="Ming Y."/>
            <person name="Kamphuis L.G."/>
            <person name="Nelson M.N."/>
            <person name="Garg G."/>
            <person name="Atkins C.A."/>
            <person name="Bayer P.E."/>
            <person name="Bravo A."/>
            <person name="Bringans S."/>
            <person name="Cannon S."/>
            <person name="Edwards D."/>
            <person name="Foley R."/>
            <person name="Gao L.L."/>
            <person name="Harrison M.J."/>
            <person name="Huang W."/>
            <person name="Hurgobin B."/>
            <person name="Li S."/>
            <person name="Liu C.W."/>
            <person name="McGrath A."/>
            <person name="Morahan G."/>
            <person name="Murray J."/>
            <person name="Weller J."/>
            <person name="Jian J."/>
            <person name="Singh K.B."/>
        </authorList>
    </citation>
    <scope>NUCLEOTIDE SEQUENCE [LARGE SCALE GENOMIC DNA]</scope>
    <source>
        <strain evidence="14">cv. Tanjil</strain>
        <tissue evidence="13">Whole plant</tissue>
    </source>
</reference>
<evidence type="ECO:0000259" key="11">
    <source>
        <dbReference type="PROSITE" id="PS51710"/>
    </source>
</evidence>
<dbReference type="PANTHER" id="PTHR33883">
    <property type="entry name" value="WPP DOMAIN-ASSOCIATED PROTEIN"/>
    <property type="match status" value="1"/>
</dbReference>
<dbReference type="Gene3D" id="3.40.50.300">
    <property type="entry name" value="P-loop containing nucleotide triphosphate hydrolases"/>
    <property type="match status" value="1"/>
</dbReference>
<evidence type="ECO:0000256" key="8">
    <source>
        <dbReference type="ARBA" id="ARBA00022842"/>
    </source>
</evidence>
<protein>
    <recommendedName>
        <fullName evidence="9">Obg-like ATPase 1</fullName>
    </recommendedName>
</protein>
<dbReference type="InterPro" id="IPR041706">
    <property type="entry name" value="YchF_N"/>
</dbReference>
<dbReference type="InterPro" id="IPR027417">
    <property type="entry name" value="P-loop_NTPase"/>
</dbReference>
<dbReference type="GO" id="GO:0005525">
    <property type="term" value="F:GTP binding"/>
    <property type="evidence" value="ECO:0007669"/>
    <property type="project" value="InterPro"/>
</dbReference>
<dbReference type="SUPFAM" id="SSF81271">
    <property type="entry name" value="TGS-like"/>
    <property type="match status" value="1"/>
</dbReference>
<sequence length="1191" mass="136087">MDGRECYRDNGNENESLGDHILEEMESIWLDIDERLTILRMVSDSVIKGVVSAVEEQAAERIAQKELEVVGLKKMLHSFEEGSDTKTLGPSVPNRELHESATHHISDTVLENGGLFGSDSLEVAVTEQLKQLKKEINKIRGSSSIKGFCSGSDLVGLGGILQENVPERWTYVDKSFESLNDTLDALCRRVEIMDRSLKASLWHEELEFRSEIERIVISNCIWGLQQEFEEKLWDLYDFESRNCFDQHKEISNLRLELDSIFKALSFSETGLLISHGSLENGEEWCHSKRPDHFHWKLPTSLSLPLTLEENGKQENSKNSKHENLDPSLLKLESREELITYFNSEITKMRRNHECQLQEMTEENFRLKREVLNLKERGSPLLLKKDKDFDLLKKKIPHVISKLDKILVGNGKVNQFTENIESLSSLKDRLDFLLSENHQLKDTLTDKKKEIKSLSSQLSDVVEKLSLQQVTEKNLLQNIRKLEGDIGDAHTEVSVIQDVHKCLFEDITSEFRSTSEELHLKNSIMEEIYEIILKETAHSPQASWELEIEVAHMKSSIMQGLLDINQIIFKEALVDANKALKSEGSEKEELKQKVLTLTSMVEEREKLAQEAADALVQQKQKMELAYEQINSLQTHTLRQQGFITETNKELDATKGDLVAALNEIEQYKGQMRKLHQNLECRMNELREADDERKLLSSVAQKRQDALTLVEAKERETRKQMEPTIDLIHKLSTMVTDFEARVNGDMSKNCLRIENMKSEFRYINNKTNILKTTGLVYKQRLETKCSDLTKAEAEVDLLGDEVDTLLNLLEKIYIALDHYSPILQHYPGVGLPNVGKSTLFNTLTKMAIPAENFPFCTIEPNEARVNVPDERFEWLLELFKPKSEVSAFLEIHDIAGLVRGAHEGQGLGNSFLSHIRAVDGIFHVLRAFEDPDIIHVDDTVDPVRDLEIISEELRLKDVEFIERKIEDIEKSMKRSNDKQLKIELECCQKVKALLEEGKDVRLGDWKAADIEILNSFQLLTAKPVVYLVNMTEKDYQRKKNKFLPKIHAWVQEHGGEQIIPFSGALERNLADLPPDEAAKYSEENKIQSALPKIIKTGFAAINLIYFFTAGPDEVKCWQIRRHTKAPQAAGAIHTDFERGFICAEVMKFEDLKELGSEGAVKAAGKYKQEGKTYVVQDGDIIFFKFNVSGGGKK</sequence>
<dbReference type="GO" id="GO:0016887">
    <property type="term" value="F:ATP hydrolysis activity"/>
    <property type="evidence" value="ECO:0007669"/>
    <property type="project" value="UniProtKB-UniRule"/>
</dbReference>
<dbReference type="Pfam" id="PF01926">
    <property type="entry name" value="MMR_HSR1"/>
    <property type="match status" value="1"/>
</dbReference>
<dbReference type="NCBIfam" id="TIGR00092">
    <property type="entry name" value="redox-regulated ATPase YchF"/>
    <property type="match status" value="1"/>
</dbReference>
<evidence type="ECO:0000256" key="3">
    <source>
        <dbReference type="ARBA" id="ARBA00022490"/>
    </source>
</evidence>
<comment type="cofactor">
    <cofactor evidence="1">
        <name>Mg(2+)</name>
        <dbReference type="ChEBI" id="CHEBI:18420"/>
    </cofactor>
</comment>
<evidence type="ECO:0000256" key="10">
    <source>
        <dbReference type="SAM" id="Coils"/>
    </source>
</evidence>
<evidence type="ECO:0000259" key="12">
    <source>
        <dbReference type="PROSITE" id="PS51880"/>
    </source>
</evidence>
<feature type="binding site" evidence="9">
    <location>
        <position position="1028"/>
    </location>
    <ligand>
        <name>ATP</name>
        <dbReference type="ChEBI" id="CHEBI:30616"/>
    </ligand>
</feature>
<gene>
    <name evidence="13" type="ORF">TanjilG_27097</name>
</gene>
<keyword evidence="7 9" id="KW-0067">ATP-binding</keyword>
<keyword evidence="3 9" id="KW-0963">Cytoplasm</keyword>
<dbReference type="GO" id="GO:0043023">
    <property type="term" value="F:ribosomal large subunit binding"/>
    <property type="evidence" value="ECO:0007669"/>
    <property type="project" value="UniProtKB-UniRule"/>
</dbReference>
<evidence type="ECO:0000256" key="7">
    <source>
        <dbReference type="ARBA" id="ARBA00022840"/>
    </source>
</evidence>
<organism evidence="13 14">
    <name type="scientific">Lupinus angustifolius</name>
    <name type="common">Narrow-leaved blue lupine</name>
    <dbReference type="NCBI Taxonomy" id="3871"/>
    <lineage>
        <taxon>Eukaryota</taxon>
        <taxon>Viridiplantae</taxon>
        <taxon>Streptophyta</taxon>
        <taxon>Embryophyta</taxon>
        <taxon>Tracheophyta</taxon>
        <taxon>Spermatophyta</taxon>
        <taxon>Magnoliopsida</taxon>
        <taxon>eudicotyledons</taxon>
        <taxon>Gunneridae</taxon>
        <taxon>Pentapetalae</taxon>
        <taxon>rosids</taxon>
        <taxon>fabids</taxon>
        <taxon>Fabales</taxon>
        <taxon>Fabaceae</taxon>
        <taxon>Papilionoideae</taxon>
        <taxon>50 kb inversion clade</taxon>
        <taxon>genistoids sensu lato</taxon>
        <taxon>core genistoids</taxon>
        <taxon>Genisteae</taxon>
        <taxon>Lupinus</taxon>
    </lineage>
</organism>
<keyword evidence="10" id="KW-0175">Coiled coil</keyword>
<evidence type="ECO:0000256" key="9">
    <source>
        <dbReference type="HAMAP-Rule" id="MF_03167"/>
    </source>
</evidence>
<feature type="coiled-coil region" evidence="10">
    <location>
        <begin position="342"/>
        <end position="376"/>
    </location>
</feature>
<comment type="function">
    <text evidence="9">Hydrolyzes ATP, and can also hydrolyze GTP with lower efficiency. Has lower affinity for GTP.</text>
</comment>
<feature type="domain" description="OBG-type G" evidence="11">
    <location>
        <begin position="822"/>
        <end position="1079"/>
    </location>
</feature>
<feature type="coiled-coil region" evidence="10">
    <location>
        <begin position="422"/>
        <end position="463"/>
    </location>
</feature>
<dbReference type="InterPro" id="IPR004396">
    <property type="entry name" value="ATPase_YchF/OLA1"/>
</dbReference>
<dbReference type="InterPro" id="IPR031167">
    <property type="entry name" value="G_OBG"/>
</dbReference>
<dbReference type="Proteomes" id="UP000188354">
    <property type="component" value="Chromosome LG16"/>
</dbReference>
<dbReference type="InterPro" id="IPR012676">
    <property type="entry name" value="TGS-like"/>
</dbReference>
<keyword evidence="5 9" id="KW-0547">Nucleotide-binding</keyword>
<evidence type="ECO:0000256" key="1">
    <source>
        <dbReference type="ARBA" id="ARBA00001946"/>
    </source>
</evidence>
<evidence type="ECO:0000256" key="2">
    <source>
        <dbReference type="ARBA" id="ARBA00004514"/>
    </source>
</evidence>
<dbReference type="Gramene" id="OIV95993">
    <property type="protein sequence ID" value="OIV95993"/>
    <property type="gene ID" value="TanjilG_27097"/>
</dbReference>